<dbReference type="SUPFAM" id="SSF46689">
    <property type="entry name" value="Homeodomain-like"/>
    <property type="match status" value="1"/>
</dbReference>
<dbReference type="InterPro" id="IPR036388">
    <property type="entry name" value="WH-like_DNA-bd_sf"/>
</dbReference>
<accession>A0ABP8MCC7</accession>
<evidence type="ECO:0000313" key="1">
    <source>
        <dbReference type="EMBL" id="GAA4448283.1"/>
    </source>
</evidence>
<dbReference type="Gene3D" id="1.10.10.10">
    <property type="entry name" value="Winged helix-like DNA-binding domain superfamily/Winged helix DNA-binding domain"/>
    <property type="match status" value="1"/>
</dbReference>
<sequence length="71" mass="8298">MEQALLDRITFNPNIGHGKPTIRNKRYLVESLLKYMAARDTMDELLETFPDLEREDLLACLQFVEKCPRGE</sequence>
<dbReference type="Proteomes" id="UP001501175">
    <property type="component" value="Unassembled WGS sequence"/>
</dbReference>
<dbReference type="InterPro" id="IPR009057">
    <property type="entry name" value="Homeodomain-like_sf"/>
</dbReference>
<name>A0ABP8MCC7_9BACT</name>
<protein>
    <recommendedName>
        <fullName evidence="3">DUF433 domain-containing protein</fullName>
    </recommendedName>
</protein>
<comment type="caution">
    <text evidence="1">The sequence shown here is derived from an EMBL/GenBank/DDBJ whole genome shotgun (WGS) entry which is preliminary data.</text>
</comment>
<dbReference type="RefSeq" id="WP_345240387.1">
    <property type="nucleotide sequence ID" value="NZ_BAABHD010000005.1"/>
</dbReference>
<proteinExistence type="predicted"/>
<dbReference type="InterPro" id="IPR007367">
    <property type="entry name" value="DUF433"/>
</dbReference>
<organism evidence="1 2">
    <name type="scientific">Nibrella saemangeumensis</name>
    <dbReference type="NCBI Taxonomy" id="1084526"/>
    <lineage>
        <taxon>Bacteria</taxon>
        <taxon>Pseudomonadati</taxon>
        <taxon>Bacteroidota</taxon>
        <taxon>Cytophagia</taxon>
        <taxon>Cytophagales</taxon>
        <taxon>Spirosomataceae</taxon>
        <taxon>Nibrella</taxon>
    </lineage>
</organism>
<evidence type="ECO:0000313" key="2">
    <source>
        <dbReference type="Proteomes" id="UP001501175"/>
    </source>
</evidence>
<gene>
    <name evidence="1" type="ORF">GCM10023189_05920</name>
</gene>
<evidence type="ECO:0008006" key="3">
    <source>
        <dbReference type="Google" id="ProtNLM"/>
    </source>
</evidence>
<reference evidence="2" key="1">
    <citation type="journal article" date="2019" name="Int. J. Syst. Evol. Microbiol.">
        <title>The Global Catalogue of Microorganisms (GCM) 10K type strain sequencing project: providing services to taxonomists for standard genome sequencing and annotation.</title>
        <authorList>
            <consortium name="The Broad Institute Genomics Platform"/>
            <consortium name="The Broad Institute Genome Sequencing Center for Infectious Disease"/>
            <person name="Wu L."/>
            <person name="Ma J."/>
        </authorList>
    </citation>
    <scope>NUCLEOTIDE SEQUENCE [LARGE SCALE GENOMIC DNA]</scope>
    <source>
        <strain evidence="2">JCM 17927</strain>
    </source>
</reference>
<dbReference type="Pfam" id="PF04255">
    <property type="entry name" value="DUF433"/>
    <property type="match status" value="1"/>
</dbReference>
<keyword evidence="2" id="KW-1185">Reference proteome</keyword>
<dbReference type="EMBL" id="BAABHD010000005">
    <property type="protein sequence ID" value="GAA4448283.1"/>
    <property type="molecule type" value="Genomic_DNA"/>
</dbReference>